<dbReference type="PANTHER" id="PTHR43711">
    <property type="entry name" value="TWO-COMPONENT HISTIDINE KINASE"/>
    <property type="match status" value="1"/>
</dbReference>
<evidence type="ECO:0000256" key="5">
    <source>
        <dbReference type="ARBA" id="ARBA00022679"/>
    </source>
</evidence>
<dbReference type="SMART" id="SM00304">
    <property type="entry name" value="HAMP"/>
    <property type="match status" value="1"/>
</dbReference>
<feature type="transmembrane region" description="Helical" evidence="11">
    <location>
        <begin position="156"/>
        <end position="181"/>
    </location>
</feature>
<protein>
    <recommendedName>
        <fullName evidence="3">histidine kinase</fullName>
        <ecNumber evidence="3">2.7.13.3</ecNumber>
    </recommendedName>
</protein>
<dbReference type="PROSITE" id="PS50885">
    <property type="entry name" value="HAMP"/>
    <property type="match status" value="1"/>
</dbReference>
<dbReference type="Pfam" id="PF00672">
    <property type="entry name" value="HAMP"/>
    <property type="match status" value="1"/>
</dbReference>
<keyword evidence="5" id="KW-0808">Transferase</keyword>
<evidence type="ECO:0000256" key="4">
    <source>
        <dbReference type="ARBA" id="ARBA00022553"/>
    </source>
</evidence>
<dbReference type="Pfam" id="PF02518">
    <property type="entry name" value="HATPase_c"/>
    <property type="match status" value="1"/>
</dbReference>
<keyword evidence="15" id="KW-1185">Reference proteome</keyword>
<feature type="domain" description="Histidine kinase" evidence="12">
    <location>
        <begin position="260"/>
        <end position="478"/>
    </location>
</feature>
<dbReference type="Gene3D" id="1.10.287.130">
    <property type="match status" value="1"/>
</dbReference>
<evidence type="ECO:0000256" key="11">
    <source>
        <dbReference type="SAM" id="Phobius"/>
    </source>
</evidence>
<gene>
    <name evidence="14" type="ORF">OWR29_13280</name>
</gene>
<dbReference type="SMART" id="SM00387">
    <property type="entry name" value="HATPase_c"/>
    <property type="match status" value="1"/>
</dbReference>
<dbReference type="Proteomes" id="UP001151002">
    <property type="component" value="Unassembled WGS sequence"/>
</dbReference>
<evidence type="ECO:0000259" key="12">
    <source>
        <dbReference type="PROSITE" id="PS50109"/>
    </source>
</evidence>
<evidence type="ECO:0000259" key="13">
    <source>
        <dbReference type="PROSITE" id="PS50885"/>
    </source>
</evidence>
<feature type="compositionally biased region" description="Basic and acidic residues" evidence="10">
    <location>
        <begin position="507"/>
        <end position="516"/>
    </location>
</feature>
<feature type="compositionally biased region" description="Basic and acidic residues" evidence="10">
    <location>
        <begin position="526"/>
        <end position="541"/>
    </location>
</feature>
<dbReference type="EC" id="2.7.13.3" evidence="3"/>
<dbReference type="InterPro" id="IPR004358">
    <property type="entry name" value="Sig_transdc_His_kin-like_C"/>
</dbReference>
<keyword evidence="14" id="KW-0547">Nucleotide-binding</keyword>
<dbReference type="SUPFAM" id="SSF55874">
    <property type="entry name" value="ATPase domain of HSP90 chaperone/DNA topoisomerase II/histidine kinase"/>
    <property type="match status" value="1"/>
</dbReference>
<dbReference type="InterPro" id="IPR005467">
    <property type="entry name" value="His_kinase_dom"/>
</dbReference>
<evidence type="ECO:0000256" key="10">
    <source>
        <dbReference type="SAM" id="MobiDB-lite"/>
    </source>
</evidence>
<dbReference type="InterPro" id="IPR007891">
    <property type="entry name" value="CHASE3"/>
</dbReference>
<keyword evidence="7" id="KW-0418">Kinase</keyword>
<dbReference type="InterPro" id="IPR050736">
    <property type="entry name" value="Sensor_HK_Regulatory"/>
</dbReference>
<sequence length="541" mass="58401">MALIVGSGAAELAAVVIEHRVVRQLTDEVQPLQLANAGLRAVLTDAQRGLRGYLLTGDERMLDTYYLARSDYSVAQDDLRRLSRGQHADSAATQIARADGWWVNAEEQRRAAPRSEAAIDFAERGGALFQAFVTVNDELRLALEARSADLRGQVDALQVVAMALVAVLTVAAAAAAAVTAVRTTRRLTRPLGAVVETLGRVREGELNARADVTSGPAEIRALAEAVNAAAEQSEQIRRHEEEVTNRLQALDTVKTDFMSTVSHELRTPLTSISGYLELLRDGDPGDLKEPQRRMLDVISRNTRRLRDLVEDILTLSKIESGGYGSDRIPLDFAKVIDRALITAGPVAAKSGIALHLDVRGPLPVRGDSAQLDRVLDNLLTNAVKFTPADGTVTVHAERRGDQAVLVVADTGMGIPVEEQQALFGRFFRATNAIKQAIPGTGLGLSIVRTIIENHSGTIEIDSAEGAGTTITIELPADLTARETPPVDDDEPDPEDQDWEDETADPAHPWHAERNAHSDATNADETEQAHPADHTKGPGRPE</sequence>
<keyword evidence="11" id="KW-0472">Membrane</keyword>
<evidence type="ECO:0000313" key="15">
    <source>
        <dbReference type="Proteomes" id="UP001151002"/>
    </source>
</evidence>
<feature type="compositionally biased region" description="Acidic residues" evidence="10">
    <location>
        <begin position="485"/>
        <end position="503"/>
    </location>
</feature>
<keyword evidence="9" id="KW-0902">Two-component regulatory system</keyword>
<evidence type="ECO:0000256" key="8">
    <source>
        <dbReference type="ARBA" id="ARBA00022989"/>
    </source>
</evidence>
<feature type="domain" description="HAMP" evidence="13">
    <location>
        <begin position="185"/>
        <end position="238"/>
    </location>
</feature>
<dbReference type="InterPro" id="IPR036097">
    <property type="entry name" value="HisK_dim/P_sf"/>
</dbReference>
<evidence type="ECO:0000256" key="1">
    <source>
        <dbReference type="ARBA" id="ARBA00000085"/>
    </source>
</evidence>
<dbReference type="InterPro" id="IPR036890">
    <property type="entry name" value="HATPase_C_sf"/>
</dbReference>
<dbReference type="Gene3D" id="6.10.340.10">
    <property type="match status" value="1"/>
</dbReference>
<comment type="catalytic activity">
    <reaction evidence="1">
        <text>ATP + protein L-histidine = ADP + protein N-phospho-L-histidine.</text>
        <dbReference type="EC" id="2.7.13.3"/>
    </reaction>
</comment>
<dbReference type="Pfam" id="PF05227">
    <property type="entry name" value="CHASE3"/>
    <property type="match status" value="1"/>
</dbReference>
<dbReference type="RefSeq" id="WP_267563032.1">
    <property type="nucleotide sequence ID" value="NZ_JAPNTZ010000004.1"/>
</dbReference>
<keyword evidence="6 11" id="KW-0812">Transmembrane</keyword>
<keyword evidence="14" id="KW-0067">ATP-binding</keyword>
<dbReference type="InterPro" id="IPR003660">
    <property type="entry name" value="HAMP_dom"/>
</dbReference>
<dbReference type="Gene3D" id="3.30.565.10">
    <property type="entry name" value="Histidine kinase-like ATPase, C-terminal domain"/>
    <property type="match status" value="1"/>
</dbReference>
<evidence type="ECO:0000256" key="6">
    <source>
        <dbReference type="ARBA" id="ARBA00022692"/>
    </source>
</evidence>
<evidence type="ECO:0000256" key="2">
    <source>
        <dbReference type="ARBA" id="ARBA00004236"/>
    </source>
</evidence>
<dbReference type="GO" id="GO:0005524">
    <property type="term" value="F:ATP binding"/>
    <property type="evidence" value="ECO:0007669"/>
    <property type="project" value="UniProtKB-KW"/>
</dbReference>
<dbReference type="InterPro" id="IPR003661">
    <property type="entry name" value="HisK_dim/P_dom"/>
</dbReference>
<comment type="caution">
    <text evidence="14">The sequence shown here is derived from an EMBL/GenBank/DDBJ whole genome shotgun (WGS) entry which is preliminary data.</text>
</comment>
<dbReference type="PRINTS" id="PR00344">
    <property type="entry name" value="BCTRLSENSOR"/>
</dbReference>
<comment type="subcellular location">
    <subcellularLocation>
        <location evidence="2">Cell membrane</location>
    </subcellularLocation>
</comment>
<keyword evidence="4" id="KW-0597">Phosphoprotein</keyword>
<dbReference type="InterPro" id="IPR003594">
    <property type="entry name" value="HATPase_dom"/>
</dbReference>
<dbReference type="PROSITE" id="PS50109">
    <property type="entry name" value="HIS_KIN"/>
    <property type="match status" value="1"/>
</dbReference>
<evidence type="ECO:0000256" key="3">
    <source>
        <dbReference type="ARBA" id="ARBA00012438"/>
    </source>
</evidence>
<dbReference type="SUPFAM" id="SSF47384">
    <property type="entry name" value="Homodimeric domain of signal transducing histidine kinase"/>
    <property type="match status" value="1"/>
</dbReference>
<dbReference type="CDD" id="cd00082">
    <property type="entry name" value="HisKA"/>
    <property type="match status" value="1"/>
</dbReference>
<organism evidence="14 15">
    <name type="scientific">Paractinoplanes pyxinae</name>
    <dbReference type="NCBI Taxonomy" id="2997416"/>
    <lineage>
        <taxon>Bacteria</taxon>
        <taxon>Bacillati</taxon>
        <taxon>Actinomycetota</taxon>
        <taxon>Actinomycetes</taxon>
        <taxon>Micromonosporales</taxon>
        <taxon>Micromonosporaceae</taxon>
        <taxon>Paractinoplanes</taxon>
    </lineage>
</organism>
<evidence type="ECO:0000313" key="14">
    <source>
        <dbReference type="EMBL" id="MCY1138975.1"/>
    </source>
</evidence>
<dbReference type="SMART" id="SM00388">
    <property type="entry name" value="HisKA"/>
    <property type="match status" value="1"/>
</dbReference>
<reference evidence="14" key="1">
    <citation type="submission" date="2022-11" db="EMBL/GenBank/DDBJ databases">
        <authorList>
            <person name="Somphong A."/>
            <person name="Phongsopitanun W."/>
        </authorList>
    </citation>
    <scope>NUCLEOTIDE SEQUENCE</scope>
    <source>
        <strain evidence="14">Pm04-4</strain>
    </source>
</reference>
<dbReference type="EMBL" id="JAPNTZ010000004">
    <property type="protein sequence ID" value="MCY1138975.1"/>
    <property type="molecule type" value="Genomic_DNA"/>
</dbReference>
<name>A0ABT4AZX5_9ACTN</name>
<feature type="region of interest" description="Disordered" evidence="10">
    <location>
        <begin position="475"/>
        <end position="541"/>
    </location>
</feature>
<keyword evidence="8 11" id="KW-1133">Transmembrane helix</keyword>
<dbReference type="PANTHER" id="PTHR43711:SF1">
    <property type="entry name" value="HISTIDINE KINASE 1"/>
    <property type="match status" value="1"/>
</dbReference>
<dbReference type="SUPFAM" id="SSF158472">
    <property type="entry name" value="HAMP domain-like"/>
    <property type="match status" value="1"/>
</dbReference>
<dbReference type="Pfam" id="PF00512">
    <property type="entry name" value="HisKA"/>
    <property type="match status" value="1"/>
</dbReference>
<evidence type="ECO:0000256" key="9">
    <source>
        <dbReference type="ARBA" id="ARBA00023012"/>
    </source>
</evidence>
<evidence type="ECO:0000256" key="7">
    <source>
        <dbReference type="ARBA" id="ARBA00022777"/>
    </source>
</evidence>
<proteinExistence type="predicted"/>
<accession>A0ABT4AZX5</accession>